<keyword evidence="3" id="KW-1185">Reference proteome</keyword>
<dbReference type="EMBL" id="BMQB01000013">
    <property type="protein sequence ID" value="GGK09569.1"/>
    <property type="molecule type" value="Genomic_DNA"/>
</dbReference>
<proteinExistence type="predicted"/>
<feature type="region of interest" description="Disordered" evidence="1">
    <location>
        <begin position="89"/>
        <end position="128"/>
    </location>
</feature>
<sequence>MTAAQAAGPVGRLDARLRRGLTVTVVDLVGVFLTHHHPDQPACGACGHAYTTAARWCPSETVARRLLGRRRHERPDAVVAGAAALDARDTRCLPDPPPAPAPVGTGELFPVDPGWRTTNLRPPRRPAA</sequence>
<evidence type="ECO:0000256" key="1">
    <source>
        <dbReference type="SAM" id="MobiDB-lite"/>
    </source>
</evidence>
<evidence type="ECO:0000313" key="2">
    <source>
        <dbReference type="EMBL" id="GGK09569.1"/>
    </source>
</evidence>
<organism evidence="2 3">
    <name type="scientific">Pilimelia anulata</name>
    <dbReference type="NCBI Taxonomy" id="53371"/>
    <lineage>
        <taxon>Bacteria</taxon>
        <taxon>Bacillati</taxon>
        <taxon>Actinomycetota</taxon>
        <taxon>Actinomycetes</taxon>
        <taxon>Micromonosporales</taxon>
        <taxon>Micromonosporaceae</taxon>
        <taxon>Pilimelia</taxon>
    </lineage>
</organism>
<protein>
    <submittedName>
        <fullName evidence="2">Uncharacterized protein</fullName>
    </submittedName>
</protein>
<reference evidence="2" key="2">
    <citation type="submission" date="2020-09" db="EMBL/GenBank/DDBJ databases">
        <authorList>
            <person name="Sun Q."/>
            <person name="Ohkuma M."/>
        </authorList>
    </citation>
    <scope>NUCLEOTIDE SEQUENCE</scope>
    <source>
        <strain evidence="2">JCM 3090</strain>
    </source>
</reference>
<comment type="caution">
    <text evidence="2">The sequence shown here is derived from an EMBL/GenBank/DDBJ whole genome shotgun (WGS) entry which is preliminary data.</text>
</comment>
<accession>A0A8J3BBG6</accession>
<name>A0A8J3BBG6_9ACTN</name>
<dbReference type="AlphaFoldDB" id="A0A8J3BBG6"/>
<evidence type="ECO:0000313" key="3">
    <source>
        <dbReference type="Proteomes" id="UP000649739"/>
    </source>
</evidence>
<reference evidence="2" key="1">
    <citation type="journal article" date="2014" name="Int. J. Syst. Evol. Microbiol.">
        <title>Complete genome sequence of Corynebacterium casei LMG S-19264T (=DSM 44701T), isolated from a smear-ripened cheese.</title>
        <authorList>
            <consortium name="US DOE Joint Genome Institute (JGI-PGF)"/>
            <person name="Walter F."/>
            <person name="Albersmeier A."/>
            <person name="Kalinowski J."/>
            <person name="Ruckert C."/>
        </authorList>
    </citation>
    <scope>NUCLEOTIDE SEQUENCE</scope>
    <source>
        <strain evidence="2">JCM 3090</strain>
    </source>
</reference>
<gene>
    <name evidence="2" type="ORF">GCM10010123_44320</name>
</gene>
<dbReference type="Proteomes" id="UP000649739">
    <property type="component" value="Unassembled WGS sequence"/>
</dbReference>